<gene>
    <name evidence="1" type="ORF">CPELA_04395</name>
</gene>
<accession>A0A410W888</accession>
<dbReference type="InterPro" id="IPR023198">
    <property type="entry name" value="PGP-like_dom2"/>
</dbReference>
<dbReference type="SUPFAM" id="SSF56784">
    <property type="entry name" value="HAD-like"/>
    <property type="match status" value="1"/>
</dbReference>
<keyword evidence="2" id="KW-1185">Reference proteome</keyword>
<dbReference type="KEGG" id="cpeg:CPELA_04395"/>
<dbReference type="EMBL" id="CP035299">
    <property type="protein sequence ID" value="QAU52158.1"/>
    <property type="molecule type" value="Genomic_DNA"/>
</dbReference>
<proteinExistence type="predicted"/>
<dbReference type="EC" id="3.1.3.-" evidence="1"/>
<organism evidence="1 2">
    <name type="scientific">Corynebacterium pelargi</name>
    <dbReference type="NCBI Taxonomy" id="1471400"/>
    <lineage>
        <taxon>Bacteria</taxon>
        <taxon>Bacillati</taxon>
        <taxon>Actinomycetota</taxon>
        <taxon>Actinomycetes</taxon>
        <taxon>Mycobacteriales</taxon>
        <taxon>Corynebacteriaceae</taxon>
        <taxon>Corynebacterium</taxon>
    </lineage>
</organism>
<dbReference type="OrthoDB" id="9800058at2"/>
<dbReference type="SFLD" id="SFLDS00003">
    <property type="entry name" value="Haloacid_Dehalogenase"/>
    <property type="match status" value="1"/>
</dbReference>
<dbReference type="Proteomes" id="UP000288929">
    <property type="component" value="Chromosome"/>
</dbReference>
<dbReference type="InterPro" id="IPR050155">
    <property type="entry name" value="HAD-like_hydrolase_sf"/>
</dbReference>
<keyword evidence="1" id="KW-0378">Hydrolase</keyword>
<dbReference type="RefSeq" id="WP_128889639.1">
    <property type="nucleotide sequence ID" value="NZ_BMCX01000001.1"/>
</dbReference>
<protein>
    <submittedName>
        <fullName evidence="1">Phosphorylated carbohydrates phosphatase</fullName>
        <ecNumber evidence="1">3.1.3.-</ecNumber>
    </submittedName>
</protein>
<evidence type="ECO:0000313" key="2">
    <source>
        <dbReference type="Proteomes" id="UP000288929"/>
    </source>
</evidence>
<dbReference type="Gene3D" id="1.10.150.240">
    <property type="entry name" value="Putative phosphatase, domain 2"/>
    <property type="match status" value="1"/>
</dbReference>
<dbReference type="InterPro" id="IPR041492">
    <property type="entry name" value="HAD_2"/>
</dbReference>
<evidence type="ECO:0000313" key="1">
    <source>
        <dbReference type="EMBL" id="QAU52158.1"/>
    </source>
</evidence>
<dbReference type="GO" id="GO:0006281">
    <property type="term" value="P:DNA repair"/>
    <property type="evidence" value="ECO:0007669"/>
    <property type="project" value="TreeGrafter"/>
</dbReference>
<name>A0A410W888_9CORY</name>
<dbReference type="SFLD" id="SFLDG01129">
    <property type="entry name" value="C1.5:_HAD__Beta-PGM__Phosphata"/>
    <property type="match status" value="1"/>
</dbReference>
<dbReference type="CDD" id="cd07505">
    <property type="entry name" value="HAD_BPGM-like"/>
    <property type="match status" value="1"/>
</dbReference>
<dbReference type="Gene3D" id="3.40.50.1000">
    <property type="entry name" value="HAD superfamily/HAD-like"/>
    <property type="match status" value="1"/>
</dbReference>
<dbReference type="InterPro" id="IPR006439">
    <property type="entry name" value="HAD-SF_hydro_IA"/>
</dbReference>
<dbReference type="PANTHER" id="PTHR43434:SF1">
    <property type="entry name" value="PHOSPHOGLYCOLATE PHOSPHATASE"/>
    <property type="match status" value="1"/>
</dbReference>
<dbReference type="InterPro" id="IPR036412">
    <property type="entry name" value="HAD-like_sf"/>
</dbReference>
<dbReference type="NCBIfam" id="TIGR01509">
    <property type="entry name" value="HAD-SF-IA-v3"/>
    <property type="match status" value="1"/>
</dbReference>
<dbReference type="InterPro" id="IPR023214">
    <property type="entry name" value="HAD_sf"/>
</dbReference>
<dbReference type="PANTHER" id="PTHR43434">
    <property type="entry name" value="PHOSPHOGLYCOLATE PHOSPHATASE"/>
    <property type="match status" value="1"/>
</dbReference>
<dbReference type="AlphaFoldDB" id="A0A410W888"/>
<dbReference type="GO" id="GO:0008967">
    <property type="term" value="F:phosphoglycolate phosphatase activity"/>
    <property type="evidence" value="ECO:0007669"/>
    <property type="project" value="TreeGrafter"/>
</dbReference>
<sequence length="226" mass="24043">MSPTENLVEQAYSFEGWLLDFNGTLSDDEAMLQECYNKALSALGKPLAPGEYLEVCGLSEYDLARTVLERRGMGEDHMEAFIQEVAGYYREAALAHPPVTQASVMLIHALLDQGFPIAIVTGTIRPMILPVLEAVGLQALIPTLTTAEDTGAGKPNPEGFLRGAQILGIKPERLLAFEDSADGMAAASAAGMQCMHIGGTATALHAPSFDAFAQAALQFQSNTSTP</sequence>
<dbReference type="Pfam" id="PF13419">
    <property type="entry name" value="HAD_2"/>
    <property type="match status" value="1"/>
</dbReference>
<reference evidence="1 2" key="1">
    <citation type="submission" date="2019-01" db="EMBL/GenBank/DDBJ databases">
        <authorList>
            <person name="Ruckert C."/>
            <person name="Busche T."/>
            <person name="Kalinowski J."/>
        </authorList>
    </citation>
    <scope>NUCLEOTIDE SEQUENCE [LARGE SCALE GENOMIC DNA]</scope>
    <source>
        <strain evidence="1 2">136/3</strain>
    </source>
</reference>